<dbReference type="Proteomes" id="UP001500642">
    <property type="component" value="Unassembled WGS sequence"/>
</dbReference>
<evidence type="ECO:0000256" key="3">
    <source>
        <dbReference type="SAM" id="MobiDB-lite"/>
    </source>
</evidence>
<protein>
    <submittedName>
        <fullName evidence="5">Sulfurtransferase</fullName>
    </submittedName>
</protein>
<reference evidence="6" key="1">
    <citation type="journal article" date="2019" name="Int. J. Syst. Evol. Microbiol.">
        <title>The Global Catalogue of Microorganisms (GCM) 10K type strain sequencing project: providing services to taxonomists for standard genome sequencing and annotation.</title>
        <authorList>
            <consortium name="The Broad Institute Genomics Platform"/>
            <consortium name="The Broad Institute Genome Sequencing Center for Infectious Disease"/>
            <person name="Wu L."/>
            <person name="Ma J."/>
        </authorList>
    </citation>
    <scope>NUCLEOTIDE SEQUENCE [LARGE SCALE GENOMIC DNA]</scope>
    <source>
        <strain evidence="6">JCM 17808</strain>
    </source>
</reference>
<feature type="region of interest" description="Disordered" evidence="3">
    <location>
        <begin position="192"/>
        <end position="218"/>
    </location>
</feature>
<comment type="caution">
    <text evidence="5">The sequence shown here is derived from an EMBL/GenBank/DDBJ whole genome shotgun (WGS) entry which is preliminary data.</text>
</comment>
<evidence type="ECO:0000313" key="5">
    <source>
        <dbReference type="EMBL" id="GAA4392492.1"/>
    </source>
</evidence>
<gene>
    <name evidence="5" type="ORF">GCM10023167_20750</name>
</gene>
<dbReference type="SMART" id="SM00450">
    <property type="entry name" value="RHOD"/>
    <property type="match status" value="2"/>
</dbReference>
<dbReference type="Pfam" id="PF00581">
    <property type="entry name" value="Rhodanese"/>
    <property type="match status" value="2"/>
</dbReference>
<dbReference type="CDD" id="cd01449">
    <property type="entry name" value="TST_Repeat_2"/>
    <property type="match status" value="1"/>
</dbReference>
<keyword evidence="6" id="KW-1185">Reference proteome</keyword>
<dbReference type="CDD" id="cd01448">
    <property type="entry name" value="TST_Repeat_1"/>
    <property type="match status" value="1"/>
</dbReference>
<dbReference type="PROSITE" id="PS00380">
    <property type="entry name" value="RHODANESE_1"/>
    <property type="match status" value="1"/>
</dbReference>
<evidence type="ECO:0000259" key="4">
    <source>
        <dbReference type="PROSITE" id="PS50206"/>
    </source>
</evidence>
<evidence type="ECO:0000256" key="1">
    <source>
        <dbReference type="ARBA" id="ARBA00022679"/>
    </source>
</evidence>
<dbReference type="InterPro" id="IPR001307">
    <property type="entry name" value="Thiosulphate_STrfase_CS"/>
</dbReference>
<dbReference type="SUPFAM" id="SSF52821">
    <property type="entry name" value="Rhodanese/Cell cycle control phosphatase"/>
    <property type="match status" value="2"/>
</dbReference>
<dbReference type="PANTHER" id="PTHR11364:SF27">
    <property type="entry name" value="SULFURTRANSFERASE"/>
    <property type="match status" value="1"/>
</dbReference>
<keyword evidence="1" id="KW-0808">Transferase</keyword>
<feature type="domain" description="Rhodanese" evidence="4">
    <location>
        <begin position="176"/>
        <end position="313"/>
    </location>
</feature>
<feature type="region of interest" description="Disordered" evidence="3">
    <location>
        <begin position="236"/>
        <end position="268"/>
    </location>
</feature>
<organism evidence="5 6">
    <name type="scientific">Brevibacterium pityocampae</name>
    <dbReference type="NCBI Taxonomy" id="506594"/>
    <lineage>
        <taxon>Bacteria</taxon>
        <taxon>Bacillati</taxon>
        <taxon>Actinomycetota</taxon>
        <taxon>Actinomycetes</taxon>
        <taxon>Micrococcales</taxon>
        <taxon>Brevibacteriaceae</taxon>
        <taxon>Brevibacterium</taxon>
    </lineage>
</organism>
<feature type="domain" description="Rhodanese" evidence="4">
    <location>
        <begin position="19"/>
        <end position="147"/>
    </location>
</feature>
<proteinExistence type="predicted"/>
<dbReference type="InterPro" id="IPR045078">
    <property type="entry name" value="TST/MPST-like"/>
</dbReference>
<dbReference type="Gene3D" id="3.40.250.10">
    <property type="entry name" value="Rhodanese-like domain"/>
    <property type="match status" value="2"/>
</dbReference>
<keyword evidence="2" id="KW-0677">Repeat</keyword>
<dbReference type="RefSeq" id="WP_247423045.1">
    <property type="nucleotide sequence ID" value="NZ_BAABGL010000015.1"/>
</dbReference>
<accession>A0ABP8JL68</accession>
<dbReference type="PANTHER" id="PTHR11364">
    <property type="entry name" value="THIOSULFATE SULFERTANSFERASE"/>
    <property type="match status" value="1"/>
</dbReference>
<dbReference type="InterPro" id="IPR036873">
    <property type="entry name" value="Rhodanese-like_dom_sf"/>
</dbReference>
<dbReference type="PROSITE" id="PS50206">
    <property type="entry name" value="RHODANESE_3"/>
    <property type="match status" value="2"/>
</dbReference>
<name>A0ABP8JL68_9MICO</name>
<evidence type="ECO:0000256" key="2">
    <source>
        <dbReference type="ARBA" id="ARBA00022737"/>
    </source>
</evidence>
<dbReference type="EMBL" id="BAABGL010000015">
    <property type="protein sequence ID" value="GAA4392492.1"/>
    <property type="molecule type" value="Genomic_DNA"/>
</dbReference>
<feature type="region of interest" description="Disordered" evidence="3">
    <location>
        <begin position="298"/>
        <end position="318"/>
    </location>
</feature>
<feature type="compositionally biased region" description="Basic and acidic residues" evidence="3">
    <location>
        <begin position="241"/>
        <end position="255"/>
    </location>
</feature>
<evidence type="ECO:0000313" key="6">
    <source>
        <dbReference type="Proteomes" id="UP001500642"/>
    </source>
</evidence>
<sequence length="318" mass="33468">MAREDHLITVERLAEELMSAAPPVLLDVRWTLQQPDGSADYAAGHVPGAHYVSLDEELADHRTAHPAEGNAAGPTAGRHPLPSAATFEQTVRHWGIDAGTPVVVYDDNAGLGAARAWWLLRWAGVGNVRLLDGGFGAWRAAGRPVSTDIPELPDPSAFDIAPGSLPVLDADEVADRARTGIVLDARAPERYRGETEPLDPQAGHIPGARNAPAADNTEGGFFRPEDELRAIYRELGVLPGTDREDRSGTGADRTDPAGADAGGSDPSSPVGVYCGSGVTACHDAFVLSMLGVEAALFPPSWSGWSNDPDRPVATGAER</sequence>
<dbReference type="InterPro" id="IPR001763">
    <property type="entry name" value="Rhodanese-like_dom"/>
</dbReference>